<dbReference type="OrthoDB" id="188290at2"/>
<keyword evidence="2" id="KW-1185">Reference proteome</keyword>
<evidence type="ECO:0000313" key="2">
    <source>
        <dbReference type="Proteomes" id="UP000515733"/>
    </source>
</evidence>
<dbReference type="Proteomes" id="UP000515733">
    <property type="component" value="Chromosome"/>
</dbReference>
<dbReference type="EMBL" id="LR778301">
    <property type="protein sequence ID" value="CAB1369617.1"/>
    <property type="molecule type" value="Genomic_DNA"/>
</dbReference>
<organism evidence="1 2">
    <name type="scientific">Denitratisoma oestradiolicum</name>
    <dbReference type="NCBI Taxonomy" id="311182"/>
    <lineage>
        <taxon>Bacteria</taxon>
        <taxon>Pseudomonadati</taxon>
        <taxon>Pseudomonadota</taxon>
        <taxon>Betaproteobacteria</taxon>
        <taxon>Nitrosomonadales</taxon>
        <taxon>Sterolibacteriaceae</taxon>
        <taxon>Denitratisoma</taxon>
    </lineage>
</organism>
<accession>A0A6S6XYZ6</accession>
<dbReference type="KEGG" id="doe:DENOEST_2452"/>
<gene>
    <name evidence="1" type="ORF">DENOEST_2452</name>
</gene>
<dbReference type="Gene3D" id="1.10.3210.10">
    <property type="entry name" value="Hypothetical protein af1432"/>
    <property type="match status" value="1"/>
</dbReference>
<dbReference type="AlphaFoldDB" id="A0A6S6XYZ6"/>
<proteinExistence type="predicted"/>
<protein>
    <recommendedName>
        <fullName evidence="3">HD/PDEase domain-containing protein</fullName>
    </recommendedName>
</protein>
<name>A0A6S6XYZ6_9PROT</name>
<reference evidence="1 2" key="1">
    <citation type="submission" date="2020-03" db="EMBL/GenBank/DDBJ databases">
        <authorList>
            <consortium name="Genoscope - CEA"/>
            <person name="William W."/>
        </authorList>
    </citation>
    <scope>NUCLEOTIDE SEQUENCE [LARGE SCALE GENOMIC DNA]</scope>
    <source>
        <strain evidence="2">DSM 16959</strain>
    </source>
</reference>
<dbReference type="RefSeq" id="WP_145771220.1">
    <property type="nucleotide sequence ID" value="NZ_LR778301.1"/>
</dbReference>
<dbReference type="CDD" id="cd00077">
    <property type="entry name" value="HDc"/>
    <property type="match status" value="1"/>
</dbReference>
<evidence type="ECO:0000313" key="1">
    <source>
        <dbReference type="EMBL" id="CAB1369617.1"/>
    </source>
</evidence>
<evidence type="ECO:0008006" key="3">
    <source>
        <dbReference type="Google" id="ProtNLM"/>
    </source>
</evidence>
<sequence length="318" mass="36275">MSQTYSPDQTAWDITGTVRISDPEAVHRDISSLLSTHYPDLQASPYLVRAFRDFADIYAGRYSGYSACDTPYHDIQHTLDMVLAFARLLAGHQMSVPAEQKIPQSLALLGLITALFHDVGYIRHQSDHKRRNGAEYAREHISRGATFLKSYLKRIGLSDPFHLASRMIHYTGYEIPLRELHLANAEHTVACMLGTADYLSQMSDRAYLEKCLELLYHEFVAGGLDSPYFSAKDMLLKTPQFFHMVMERLQVSLGDVRRYMSIYFGGTNLYELKMRNHVSYLEAILQSGGDMRKLRRTYPLRRERMAVASTLGGATFRT</sequence>
<dbReference type="InterPro" id="IPR003607">
    <property type="entry name" value="HD/PDEase_dom"/>
</dbReference>
<dbReference type="SUPFAM" id="SSF109604">
    <property type="entry name" value="HD-domain/PDEase-like"/>
    <property type="match status" value="1"/>
</dbReference>